<dbReference type="AlphaFoldDB" id="A0A8J2RNK2"/>
<dbReference type="PRINTS" id="PR00326">
    <property type="entry name" value="GTP1OBG"/>
</dbReference>
<feature type="domain" description="Obg" evidence="8">
    <location>
        <begin position="18"/>
        <end position="153"/>
    </location>
</feature>
<dbReference type="GO" id="GO:0000287">
    <property type="term" value="F:magnesium ion binding"/>
    <property type="evidence" value="ECO:0007669"/>
    <property type="project" value="InterPro"/>
</dbReference>
<evidence type="ECO:0000313" key="9">
    <source>
        <dbReference type="EMBL" id="CAH0104906.1"/>
    </source>
</evidence>
<dbReference type="InterPro" id="IPR006169">
    <property type="entry name" value="GTP1_OBG_dom"/>
</dbReference>
<dbReference type="PANTHER" id="PTHR11702">
    <property type="entry name" value="DEVELOPMENTALLY REGULATED GTP-BINDING PROTEIN-RELATED"/>
    <property type="match status" value="1"/>
</dbReference>
<evidence type="ECO:0000313" key="10">
    <source>
        <dbReference type="Proteomes" id="UP000789390"/>
    </source>
</evidence>
<dbReference type="CDD" id="cd01898">
    <property type="entry name" value="Obg"/>
    <property type="match status" value="1"/>
</dbReference>
<name>A0A8J2RNK2_9CRUS</name>
<proteinExistence type="inferred from homology"/>
<evidence type="ECO:0000259" key="7">
    <source>
        <dbReference type="PROSITE" id="PS51710"/>
    </source>
</evidence>
<comment type="similarity">
    <text evidence="2">Belongs to the TRAFAC class OBG-HflX-like GTPase superfamily. OBG GTPase family.</text>
</comment>
<feature type="domain" description="OBG-type G" evidence="7">
    <location>
        <begin position="154"/>
        <end position="349"/>
    </location>
</feature>
<dbReference type="InterPro" id="IPR014100">
    <property type="entry name" value="GTP-bd_Obg/CgtA"/>
</dbReference>
<dbReference type="InterPro" id="IPR036726">
    <property type="entry name" value="GTP1_OBG_dom_sf"/>
</dbReference>
<accession>A0A8J2RNK2</accession>
<dbReference type="PROSITE" id="PS51883">
    <property type="entry name" value="OBG"/>
    <property type="match status" value="1"/>
</dbReference>
<evidence type="ECO:0000256" key="2">
    <source>
        <dbReference type="ARBA" id="ARBA00007699"/>
    </source>
</evidence>
<dbReference type="GO" id="GO:0005525">
    <property type="term" value="F:GTP binding"/>
    <property type="evidence" value="ECO:0007669"/>
    <property type="project" value="UniProtKB-KW"/>
</dbReference>
<protein>
    <recommendedName>
        <fullName evidence="11">EOG090X0ACU</fullName>
    </recommendedName>
</protein>
<dbReference type="GO" id="GO:0003924">
    <property type="term" value="F:GTPase activity"/>
    <property type="evidence" value="ECO:0007669"/>
    <property type="project" value="InterPro"/>
</dbReference>
<evidence type="ECO:0000259" key="8">
    <source>
        <dbReference type="PROSITE" id="PS51883"/>
    </source>
</evidence>
<dbReference type="GO" id="GO:0005730">
    <property type="term" value="C:nucleolus"/>
    <property type="evidence" value="ECO:0007669"/>
    <property type="project" value="UniProtKB-SubCell"/>
</dbReference>
<reference evidence="9" key="1">
    <citation type="submission" date="2021-11" db="EMBL/GenBank/DDBJ databases">
        <authorList>
            <person name="Schell T."/>
        </authorList>
    </citation>
    <scope>NUCLEOTIDE SEQUENCE</scope>
    <source>
        <strain evidence="9">M5</strain>
    </source>
</reference>
<dbReference type="Pfam" id="PF01926">
    <property type="entry name" value="MMR_HSR1"/>
    <property type="match status" value="1"/>
</dbReference>
<gene>
    <name evidence="9" type="ORF">DGAL_LOCUS7835</name>
</gene>
<dbReference type="SUPFAM" id="SSF52540">
    <property type="entry name" value="P-loop containing nucleoside triphosphate hydrolases"/>
    <property type="match status" value="1"/>
</dbReference>
<sequence length="391" mass="43276">MVFSTVLRFCKVRGKSTGKFIDSLKLTVRGGPGGMGHPKYGGIGGRGGNVIFVADEEMTLKKVLHKLPARLIKAVEGENSHAHKLCGGNGADFILPVPTGISVISQTGVKLGELNKTNEQVVVAKGGLGGQPATQFNGLKGDDLKIILDLKLIADIGLVGFPNAGKSSLLKAISSAKPRVAAYPFTTLKPQLGVIMYDDFRQITMADLPGLIEGAHLNRGLGHRFLKHIERTKLLVFMIDINGFQLSHEYPHRNPFETIALLNRELELYGKDILSKPTLLVVNKMDTEGAQEKWEKLKYLLADYKENLYTLPKVMQPEQPITFDEIFNMSVQQDPQSVRQLALKLRHHLDVSADYEISQLPVQQLADDIQDTKQRRRLQNALTEHNSSNLM</sequence>
<dbReference type="InterPro" id="IPR027417">
    <property type="entry name" value="P-loop_NTPase"/>
</dbReference>
<keyword evidence="3" id="KW-0690">Ribosome biogenesis</keyword>
<dbReference type="Gene3D" id="3.40.50.300">
    <property type="entry name" value="P-loop containing nucleotide triphosphate hydrolases"/>
    <property type="match status" value="1"/>
</dbReference>
<dbReference type="InterPro" id="IPR045086">
    <property type="entry name" value="OBG_GTPase"/>
</dbReference>
<dbReference type="Pfam" id="PF01018">
    <property type="entry name" value="GTP1_OBG"/>
    <property type="match status" value="1"/>
</dbReference>
<dbReference type="InterPro" id="IPR006073">
    <property type="entry name" value="GTP-bd"/>
</dbReference>
<dbReference type="PIRSF" id="PIRSF002401">
    <property type="entry name" value="GTP_bd_Obg/CgtA"/>
    <property type="match status" value="1"/>
</dbReference>
<evidence type="ECO:0008006" key="11">
    <source>
        <dbReference type="Google" id="ProtNLM"/>
    </source>
</evidence>
<keyword evidence="4" id="KW-0547">Nucleotide-binding</keyword>
<keyword evidence="6" id="KW-0539">Nucleus</keyword>
<comment type="caution">
    <text evidence="9">The sequence shown here is derived from an EMBL/GenBank/DDBJ whole genome shotgun (WGS) entry which is preliminary data.</text>
</comment>
<dbReference type="Proteomes" id="UP000789390">
    <property type="component" value="Unassembled WGS sequence"/>
</dbReference>
<dbReference type="PANTHER" id="PTHR11702:SF43">
    <property type="entry name" value="GTP-BINDING PROTEIN 10"/>
    <property type="match status" value="1"/>
</dbReference>
<evidence type="ECO:0000256" key="3">
    <source>
        <dbReference type="ARBA" id="ARBA00022517"/>
    </source>
</evidence>
<keyword evidence="10" id="KW-1185">Reference proteome</keyword>
<dbReference type="InterPro" id="IPR031167">
    <property type="entry name" value="G_OBG"/>
</dbReference>
<evidence type="ECO:0000256" key="4">
    <source>
        <dbReference type="ARBA" id="ARBA00022741"/>
    </source>
</evidence>
<dbReference type="SUPFAM" id="SSF82051">
    <property type="entry name" value="Obg GTP-binding protein N-terminal domain"/>
    <property type="match status" value="1"/>
</dbReference>
<dbReference type="OrthoDB" id="347018at2759"/>
<organism evidence="9 10">
    <name type="scientific">Daphnia galeata</name>
    <dbReference type="NCBI Taxonomy" id="27404"/>
    <lineage>
        <taxon>Eukaryota</taxon>
        <taxon>Metazoa</taxon>
        <taxon>Ecdysozoa</taxon>
        <taxon>Arthropoda</taxon>
        <taxon>Crustacea</taxon>
        <taxon>Branchiopoda</taxon>
        <taxon>Diplostraca</taxon>
        <taxon>Cladocera</taxon>
        <taxon>Anomopoda</taxon>
        <taxon>Daphniidae</taxon>
        <taxon>Daphnia</taxon>
    </lineage>
</organism>
<evidence type="ECO:0000256" key="6">
    <source>
        <dbReference type="ARBA" id="ARBA00023242"/>
    </source>
</evidence>
<keyword evidence="5" id="KW-0342">GTP-binding</keyword>
<dbReference type="EMBL" id="CAKKLH010000157">
    <property type="protein sequence ID" value="CAH0104906.1"/>
    <property type="molecule type" value="Genomic_DNA"/>
</dbReference>
<dbReference type="Gene3D" id="2.70.210.12">
    <property type="entry name" value="GTP1/OBG domain"/>
    <property type="match status" value="1"/>
</dbReference>
<evidence type="ECO:0000256" key="5">
    <source>
        <dbReference type="ARBA" id="ARBA00023134"/>
    </source>
</evidence>
<dbReference type="PROSITE" id="PS51710">
    <property type="entry name" value="G_OBG"/>
    <property type="match status" value="1"/>
</dbReference>
<evidence type="ECO:0000256" key="1">
    <source>
        <dbReference type="ARBA" id="ARBA00004604"/>
    </source>
</evidence>
<dbReference type="GO" id="GO:0042254">
    <property type="term" value="P:ribosome biogenesis"/>
    <property type="evidence" value="ECO:0007669"/>
    <property type="project" value="UniProtKB-UniRule"/>
</dbReference>
<dbReference type="GO" id="GO:0005739">
    <property type="term" value="C:mitochondrion"/>
    <property type="evidence" value="ECO:0007669"/>
    <property type="project" value="TreeGrafter"/>
</dbReference>
<comment type="subcellular location">
    <subcellularLocation>
        <location evidence="1">Nucleus</location>
        <location evidence="1">Nucleolus</location>
    </subcellularLocation>
</comment>